<proteinExistence type="predicted"/>
<dbReference type="EMBL" id="AKWD02000031">
    <property type="protein sequence ID" value="EMO54028.1"/>
    <property type="molecule type" value="Genomic_DNA"/>
</dbReference>
<evidence type="ECO:0000313" key="2">
    <source>
        <dbReference type="Proteomes" id="UP000012112"/>
    </source>
</evidence>
<comment type="caution">
    <text evidence="1">The sequence shown here is derived from an EMBL/GenBank/DDBJ whole genome shotgun (WGS) entry which is preliminary data.</text>
</comment>
<accession>M6VWX5</accession>
<dbReference type="Proteomes" id="UP000012112">
    <property type="component" value="Unassembled WGS sequence"/>
</dbReference>
<evidence type="ECO:0000313" key="1">
    <source>
        <dbReference type="EMBL" id="EMO54028.1"/>
    </source>
</evidence>
<organism evidence="1 2">
    <name type="scientific">Leptospira noguchii</name>
    <dbReference type="NCBI Taxonomy" id="28182"/>
    <lineage>
        <taxon>Bacteria</taxon>
        <taxon>Pseudomonadati</taxon>
        <taxon>Spirochaetota</taxon>
        <taxon>Spirochaetia</taxon>
        <taxon>Leptospirales</taxon>
        <taxon>Leptospiraceae</taxon>
        <taxon>Leptospira</taxon>
    </lineage>
</organism>
<dbReference type="AlphaFoldDB" id="M6VWX5"/>
<name>M6VWX5_9LEPT</name>
<protein>
    <submittedName>
        <fullName evidence="1">Uncharacterized protein</fullName>
    </submittedName>
</protein>
<sequence>MINGEYFQQWIVLFVIMDKNHFYLRLGLCKKIPPTRRKKYPFFKRDL</sequence>
<reference evidence="1 2" key="1">
    <citation type="submission" date="2013-01" db="EMBL/GenBank/DDBJ databases">
        <authorList>
            <person name="Harkins D.M."/>
            <person name="Durkin A.S."/>
            <person name="Brinkac L.M."/>
            <person name="Haft D.H."/>
            <person name="Selengut J.D."/>
            <person name="Sanka R."/>
            <person name="DePew J."/>
            <person name="Purushe J."/>
            <person name="Matthias M.A."/>
            <person name="Vinetz J.M."/>
            <person name="Sutton G.G."/>
            <person name="Nierman W.C."/>
            <person name="Fouts D.E."/>
        </authorList>
    </citation>
    <scope>NUCLEOTIDE SEQUENCE [LARGE SCALE GENOMIC DNA]</scope>
    <source>
        <strain evidence="1 2">HAI1536</strain>
    </source>
</reference>
<gene>
    <name evidence="1" type="ORF">LEP1GSC172_3999</name>
</gene>